<dbReference type="InterPro" id="IPR040079">
    <property type="entry name" value="Glutathione_S-Trfase"/>
</dbReference>
<accession>A0A252EIC1</accession>
<feature type="domain" description="GST C-terminal" evidence="2">
    <location>
        <begin position="93"/>
        <end position="211"/>
    </location>
</feature>
<dbReference type="Pfam" id="PF00043">
    <property type="entry name" value="GST_C"/>
    <property type="match status" value="1"/>
</dbReference>
<evidence type="ECO:0000313" key="4">
    <source>
        <dbReference type="Proteomes" id="UP000195072"/>
    </source>
</evidence>
<dbReference type="CDD" id="cd03206">
    <property type="entry name" value="GST_C_7"/>
    <property type="match status" value="1"/>
</dbReference>
<dbReference type="InterPro" id="IPR004045">
    <property type="entry name" value="Glutathione_S-Trfase_N"/>
</dbReference>
<evidence type="ECO:0000259" key="2">
    <source>
        <dbReference type="PROSITE" id="PS50405"/>
    </source>
</evidence>
<dbReference type="AlphaFoldDB" id="A0A252EIC1"/>
<dbReference type="InterPro" id="IPR004046">
    <property type="entry name" value="GST_C"/>
</dbReference>
<evidence type="ECO:0000313" key="3">
    <source>
        <dbReference type="EMBL" id="OUL66096.1"/>
    </source>
</evidence>
<feature type="domain" description="GST N-terminal" evidence="1">
    <location>
        <begin position="11"/>
        <end position="87"/>
    </location>
</feature>
<sequence>MIATPQRRPNRMIVLYGTPLSGHVHRVRLLLSMLKLTYQFETVTGRTPELLRMNPLGQVPVLTDDDIVLADSNAIMIYLIKRYGANSPLLPQGPVEAGHVQRWLSIAAGELRQGPAAARMVSLFNKKNEPADAKERAHSLFAIMNTHLEKQAFLATSYPTLADLACYAYTARAPEGGISLENYPHIEAWLKRIEALPDFVPMPWAKDLSAV</sequence>
<dbReference type="GO" id="GO:0016740">
    <property type="term" value="F:transferase activity"/>
    <property type="evidence" value="ECO:0007669"/>
    <property type="project" value="UniProtKB-KW"/>
</dbReference>
<dbReference type="Gene3D" id="1.20.1050.10">
    <property type="match status" value="1"/>
</dbReference>
<dbReference type="SUPFAM" id="SSF47616">
    <property type="entry name" value="GST C-terminal domain-like"/>
    <property type="match status" value="1"/>
</dbReference>
<dbReference type="SFLD" id="SFLDS00019">
    <property type="entry name" value="Glutathione_Transferase_(cytos"/>
    <property type="match status" value="1"/>
</dbReference>
<dbReference type="Pfam" id="PF13417">
    <property type="entry name" value="GST_N_3"/>
    <property type="match status" value="1"/>
</dbReference>
<dbReference type="InterPro" id="IPR036249">
    <property type="entry name" value="Thioredoxin-like_sf"/>
</dbReference>
<dbReference type="Gene3D" id="3.40.30.10">
    <property type="entry name" value="Glutaredoxin"/>
    <property type="match status" value="1"/>
</dbReference>
<gene>
    <name evidence="3" type="ORF">HK16_12340</name>
</gene>
<dbReference type="Proteomes" id="UP000195072">
    <property type="component" value="Unassembled WGS sequence"/>
</dbReference>
<organism evidence="3 4">
    <name type="scientific">Acetobacter senegalensis</name>
    <dbReference type="NCBI Taxonomy" id="446692"/>
    <lineage>
        <taxon>Bacteria</taxon>
        <taxon>Pseudomonadati</taxon>
        <taxon>Pseudomonadota</taxon>
        <taxon>Alphaproteobacteria</taxon>
        <taxon>Acetobacterales</taxon>
        <taxon>Acetobacteraceae</taxon>
        <taxon>Acetobacter</taxon>
    </lineage>
</organism>
<dbReference type="SFLD" id="SFLDG00358">
    <property type="entry name" value="Main_(cytGST)"/>
    <property type="match status" value="1"/>
</dbReference>
<dbReference type="PANTHER" id="PTHR44051">
    <property type="entry name" value="GLUTATHIONE S-TRANSFERASE-RELATED"/>
    <property type="match status" value="1"/>
</dbReference>
<protein>
    <submittedName>
        <fullName evidence="3">Glutathione S-transferase</fullName>
    </submittedName>
</protein>
<evidence type="ECO:0000259" key="1">
    <source>
        <dbReference type="PROSITE" id="PS50404"/>
    </source>
</evidence>
<dbReference type="SUPFAM" id="SSF52833">
    <property type="entry name" value="Thioredoxin-like"/>
    <property type="match status" value="1"/>
</dbReference>
<dbReference type="InterPro" id="IPR010987">
    <property type="entry name" value="Glutathione-S-Trfase_C-like"/>
</dbReference>
<reference evidence="3 4" key="1">
    <citation type="submission" date="2014-06" db="EMBL/GenBank/DDBJ databases">
        <authorList>
            <person name="Ju J."/>
            <person name="Zhang J."/>
        </authorList>
    </citation>
    <scope>NUCLEOTIDE SEQUENCE [LARGE SCALE GENOMIC DNA]</scope>
    <source>
        <strain evidence="3">DmL_050</strain>
    </source>
</reference>
<dbReference type="PROSITE" id="PS50404">
    <property type="entry name" value="GST_NTER"/>
    <property type="match status" value="1"/>
</dbReference>
<proteinExistence type="predicted"/>
<dbReference type="EMBL" id="JOOZ01000041">
    <property type="protein sequence ID" value="OUL66096.1"/>
    <property type="molecule type" value="Genomic_DNA"/>
</dbReference>
<dbReference type="PROSITE" id="PS50405">
    <property type="entry name" value="GST_CTER"/>
    <property type="match status" value="1"/>
</dbReference>
<keyword evidence="3" id="KW-0808">Transferase</keyword>
<comment type="caution">
    <text evidence="3">The sequence shown here is derived from an EMBL/GenBank/DDBJ whole genome shotgun (WGS) entry which is preliminary data.</text>
</comment>
<dbReference type="PANTHER" id="PTHR44051:SF2">
    <property type="entry name" value="HYPOTHETICAL GLUTATHIONE S-TRANSFERASE LIKE PROTEIN"/>
    <property type="match status" value="1"/>
</dbReference>
<name>A0A252EIC1_9PROT</name>
<dbReference type="InterPro" id="IPR036282">
    <property type="entry name" value="Glutathione-S-Trfase_C_sf"/>
</dbReference>